<reference evidence="2 3" key="1">
    <citation type="submission" date="2019-11" db="EMBL/GenBank/DDBJ databases">
        <title>Genome sequence of Moorella glycerini DSM11254.</title>
        <authorList>
            <person name="Poehlein A."/>
            <person name="Boeer T."/>
            <person name="Daniel R."/>
        </authorList>
    </citation>
    <scope>NUCLEOTIDE SEQUENCE [LARGE SCALE GENOMIC DNA]</scope>
    <source>
        <strain evidence="2 3">DSM 11254</strain>
    </source>
</reference>
<feature type="transmembrane region" description="Helical" evidence="1">
    <location>
        <begin position="20"/>
        <end position="44"/>
    </location>
</feature>
<dbReference type="Pfam" id="PF03594">
    <property type="entry name" value="BenE"/>
    <property type="match status" value="1"/>
</dbReference>
<dbReference type="Proteomes" id="UP000425916">
    <property type="component" value="Chromosome"/>
</dbReference>
<proteinExistence type="predicted"/>
<feature type="transmembrane region" description="Helical" evidence="1">
    <location>
        <begin position="339"/>
        <end position="358"/>
    </location>
</feature>
<feature type="transmembrane region" description="Helical" evidence="1">
    <location>
        <begin position="84"/>
        <end position="102"/>
    </location>
</feature>
<dbReference type="GO" id="GO:0005886">
    <property type="term" value="C:plasma membrane"/>
    <property type="evidence" value="ECO:0007669"/>
    <property type="project" value="TreeGrafter"/>
</dbReference>
<dbReference type="AlphaFoldDB" id="A0A6I5ZT96"/>
<dbReference type="RefSeq" id="WP_156274371.1">
    <property type="nucleotide sequence ID" value="NZ_CP046244.1"/>
</dbReference>
<keyword evidence="1" id="KW-0472">Membrane</keyword>
<feature type="transmembrane region" description="Helical" evidence="1">
    <location>
        <begin position="264"/>
        <end position="285"/>
    </location>
</feature>
<keyword evidence="1" id="KW-1133">Transmembrane helix</keyword>
<feature type="transmembrane region" description="Helical" evidence="1">
    <location>
        <begin position="164"/>
        <end position="181"/>
    </location>
</feature>
<keyword evidence="1" id="KW-0812">Transmembrane</keyword>
<keyword evidence="3" id="KW-1185">Reference proteome</keyword>
<dbReference type="PANTHER" id="PTHR30199:SF0">
    <property type="entry name" value="INNER MEMBRANE PROTEIN YDCO"/>
    <property type="match status" value="1"/>
</dbReference>
<dbReference type="InterPro" id="IPR004711">
    <property type="entry name" value="Benzoate_Transporter"/>
</dbReference>
<dbReference type="GO" id="GO:0042925">
    <property type="term" value="F:benzoate transmembrane transporter activity"/>
    <property type="evidence" value="ECO:0007669"/>
    <property type="project" value="InterPro"/>
</dbReference>
<feature type="transmembrane region" description="Helical" evidence="1">
    <location>
        <begin position="188"/>
        <end position="212"/>
    </location>
</feature>
<feature type="transmembrane region" description="Helical" evidence="1">
    <location>
        <begin position="378"/>
        <end position="398"/>
    </location>
</feature>
<evidence type="ECO:0000313" key="3">
    <source>
        <dbReference type="Proteomes" id="UP000425916"/>
    </source>
</evidence>
<sequence length="412" mass="42730">MFKIEKGEGLTASLLQLSKYTTPSVIGAAIAAVLFGEGPIFILLKAAAEAGLPNNIAISWLAVCFLVGGLFTILMSLYYRQPIYVAFSIPAIVLIGNALTRYPLNDVLGAILIAGLIVLVIGISGLFKMAIKYVPMPIIQGMIAGTLVSYGIAIIGALPKAPVVAGSTLLAFLLLSIYPVVAQKFPPVLGALIIGFIVAITAGSVDLQAISFNISTLVFVAPAFNIKAILELTLPLAILSIGFGNVQALGILSSQGYVPPTNAFVAVSGLGSIINALFGGHNAVIAGPSIAICAASEVGPQEGRYAATFISGILSIILALLAPLAITFTRAVPGPFIDVLAGVAMISVLSNTFAQAFGGSFRLGALFSLLVSMSRITIWNIGAPFWALIAGTIISLLLENKDYRNMLAAIKK</sequence>
<dbReference type="OrthoDB" id="9813854at2"/>
<dbReference type="EMBL" id="CP046244">
    <property type="protein sequence ID" value="QGP93144.1"/>
    <property type="molecule type" value="Genomic_DNA"/>
</dbReference>
<evidence type="ECO:0000256" key="1">
    <source>
        <dbReference type="SAM" id="Phobius"/>
    </source>
</evidence>
<gene>
    <name evidence="2" type="primary">ydcO_2</name>
    <name evidence="2" type="ORF">MGLY_25440</name>
</gene>
<feature type="transmembrane region" description="Helical" evidence="1">
    <location>
        <begin position="139"/>
        <end position="158"/>
    </location>
</feature>
<feature type="transmembrane region" description="Helical" evidence="1">
    <location>
        <begin position="56"/>
        <end position="77"/>
    </location>
</feature>
<dbReference type="PANTHER" id="PTHR30199">
    <property type="entry name" value="MFS FAMILY TRANSPORTER, PREDICTED SUBSTRATE BENZOATE"/>
    <property type="match status" value="1"/>
</dbReference>
<name>A0A6I5ZT96_9FIRM</name>
<evidence type="ECO:0000313" key="2">
    <source>
        <dbReference type="EMBL" id="QGP93144.1"/>
    </source>
</evidence>
<protein>
    <submittedName>
        <fullName evidence="2">Inner membrane protein YdcO</fullName>
    </submittedName>
</protein>
<accession>A0A6I5ZT96</accession>
<feature type="transmembrane region" description="Helical" evidence="1">
    <location>
        <begin position="108"/>
        <end position="127"/>
    </location>
</feature>
<feature type="transmembrane region" description="Helical" evidence="1">
    <location>
        <begin position="305"/>
        <end position="327"/>
    </location>
</feature>
<organism evidence="2 3">
    <name type="scientific">Neomoorella glycerini</name>
    <dbReference type="NCBI Taxonomy" id="55779"/>
    <lineage>
        <taxon>Bacteria</taxon>
        <taxon>Bacillati</taxon>
        <taxon>Bacillota</taxon>
        <taxon>Clostridia</taxon>
        <taxon>Neomoorellales</taxon>
        <taxon>Neomoorellaceae</taxon>
        <taxon>Neomoorella</taxon>
    </lineage>
</organism>